<sequence>MSYHSILVQLNAIKSRVLQSAAALAKTKSPRASFSDNLAGLEDRIEKAWARFSPASTSEERSATLETVLGLGGEKRELELNYQATVKEQEATYERHLEDHLKKLSEDLLALISPSIAGSSSWRHRTQELSRATSACPLELVDDVPGPQEPHESLQQIPSSYEPQEIFATQDASQTNRRDELTPLMFDKNDSAENILESTEKLSHAGTIIVAAPYDLESDHTPPLDRTLEDRESSLQDSSSVAEEASKGSDHKF</sequence>
<dbReference type="OrthoDB" id="5234017at2759"/>
<dbReference type="AlphaFoldDB" id="A0A9P8SF22"/>
<dbReference type="EMBL" id="JAIZPD010000014">
    <property type="protein sequence ID" value="KAH0958985.1"/>
    <property type="molecule type" value="Genomic_DNA"/>
</dbReference>
<name>A0A9P8SF22_9HYPO</name>
<feature type="compositionally biased region" description="Basic and acidic residues" evidence="1">
    <location>
        <begin position="244"/>
        <end position="253"/>
    </location>
</feature>
<gene>
    <name evidence="2" type="ORF">HRG_10030</name>
</gene>
<dbReference type="Proteomes" id="UP000824596">
    <property type="component" value="Unassembled WGS sequence"/>
</dbReference>
<feature type="region of interest" description="Disordered" evidence="1">
    <location>
        <begin position="213"/>
        <end position="253"/>
    </location>
</feature>
<feature type="compositionally biased region" description="Basic and acidic residues" evidence="1">
    <location>
        <begin position="217"/>
        <end position="234"/>
    </location>
</feature>
<evidence type="ECO:0000313" key="3">
    <source>
        <dbReference type="Proteomes" id="UP000824596"/>
    </source>
</evidence>
<comment type="caution">
    <text evidence="2">The sequence shown here is derived from an EMBL/GenBank/DDBJ whole genome shotgun (WGS) entry which is preliminary data.</text>
</comment>
<accession>A0A9P8SF22</accession>
<dbReference type="GeneID" id="68359159"/>
<evidence type="ECO:0000256" key="1">
    <source>
        <dbReference type="SAM" id="MobiDB-lite"/>
    </source>
</evidence>
<dbReference type="RefSeq" id="XP_044716498.1">
    <property type="nucleotide sequence ID" value="XM_044868501.1"/>
</dbReference>
<proteinExistence type="predicted"/>
<evidence type="ECO:0000313" key="2">
    <source>
        <dbReference type="EMBL" id="KAH0958985.1"/>
    </source>
</evidence>
<reference evidence="2" key="1">
    <citation type="submission" date="2021-09" db="EMBL/GenBank/DDBJ databases">
        <title>A high-quality genome of the endoparasitic fungus Hirsutella rhossiliensis with a comparison of Hirsutella genomes reveals transposable elements contributing to genome size variation.</title>
        <authorList>
            <person name="Lin R."/>
            <person name="Jiao Y."/>
            <person name="Sun X."/>
            <person name="Ling J."/>
            <person name="Xie B."/>
            <person name="Cheng X."/>
        </authorList>
    </citation>
    <scope>NUCLEOTIDE SEQUENCE</scope>
    <source>
        <strain evidence="2">HR02</strain>
    </source>
</reference>
<keyword evidence="3" id="KW-1185">Reference proteome</keyword>
<protein>
    <submittedName>
        <fullName evidence="2">Uncharacterized protein</fullName>
    </submittedName>
</protein>
<organism evidence="2 3">
    <name type="scientific">Hirsutella rhossiliensis</name>
    <dbReference type="NCBI Taxonomy" id="111463"/>
    <lineage>
        <taxon>Eukaryota</taxon>
        <taxon>Fungi</taxon>
        <taxon>Dikarya</taxon>
        <taxon>Ascomycota</taxon>
        <taxon>Pezizomycotina</taxon>
        <taxon>Sordariomycetes</taxon>
        <taxon>Hypocreomycetidae</taxon>
        <taxon>Hypocreales</taxon>
        <taxon>Ophiocordycipitaceae</taxon>
        <taxon>Hirsutella</taxon>
    </lineage>
</organism>